<reference evidence="1 2" key="1">
    <citation type="submission" date="2018-06" db="EMBL/GenBank/DDBJ databases">
        <title>A transcriptomic atlas of mushroom development highlights an independent origin of complex multicellularity.</title>
        <authorList>
            <consortium name="DOE Joint Genome Institute"/>
            <person name="Krizsan K."/>
            <person name="Almasi E."/>
            <person name="Merenyi Z."/>
            <person name="Sahu N."/>
            <person name="Viragh M."/>
            <person name="Koszo T."/>
            <person name="Mondo S."/>
            <person name="Kiss B."/>
            <person name="Balint B."/>
            <person name="Kues U."/>
            <person name="Barry K."/>
            <person name="Hegedus J.C."/>
            <person name="Henrissat B."/>
            <person name="Johnson J."/>
            <person name="Lipzen A."/>
            <person name="Ohm R."/>
            <person name="Nagy I."/>
            <person name="Pangilinan J."/>
            <person name="Yan J."/>
            <person name="Xiong Y."/>
            <person name="Grigoriev I.V."/>
            <person name="Hibbett D.S."/>
            <person name="Nagy L.G."/>
        </authorList>
    </citation>
    <scope>NUCLEOTIDE SEQUENCE [LARGE SCALE GENOMIC DNA]</scope>
    <source>
        <strain evidence="1 2">SZMC22713</strain>
    </source>
</reference>
<evidence type="ECO:0000313" key="2">
    <source>
        <dbReference type="Proteomes" id="UP000294933"/>
    </source>
</evidence>
<dbReference type="VEuPathDB" id="FungiDB:BD410DRAFT_167305"/>
<dbReference type="EMBL" id="ML170308">
    <property type="protein sequence ID" value="TDL14775.1"/>
    <property type="molecule type" value="Genomic_DNA"/>
</dbReference>
<evidence type="ECO:0000313" key="1">
    <source>
        <dbReference type="EMBL" id="TDL14775.1"/>
    </source>
</evidence>
<dbReference type="Proteomes" id="UP000294933">
    <property type="component" value="Unassembled WGS sequence"/>
</dbReference>
<dbReference type="AlphaFoldDB" id="A0A4Y7PHN5"/>
<name>A0A4Y7PHN5_9AGAM</name>
<gene>
    <name evidence="1" type="ORF">BD410DRAFT_167305</name>
</gene>
<accession>A0A4Y7PHN5</accession>
<proteinExistence type="predicted"/>
<sequence length="244" mass="27830">MCWGVGLSEAFRTKGPKVGDSVNFRRAGKGHTANSEIRQRNVWKFTHATPPTETLIDRSRLHPTITIHTTVTIILSTRTQRSYTEYYGSCGRNVQDKEFPVQIPCRFTSERNQFQIQNCALEKYSASCEAPMVQDEANVCAREMGAEWIINEEGYGKPLEDRSLTTYTISSTNGAYWLFKTDASNAEVVVRRQEPNSSNWWIFEPVEPSYHFSLNVACKYVPSQKVEGTGGMTLDPRQYMKENF</sequence>
<organism evidence="1 2">
    <name type="scientific">Rickenella mellea</name>
    <dbReference type="NCBI Taxonomy" id="50990"/>
    <lineage>
        <taxon>Eukaryota</taxon>
        <taxon>Fungi</taxon>
        <taxon>Dikarya</taxon>
        <taxon>Basidiomycota</taxon>
        <taxon>Agaricomycotina</taxon>
        <taxon>Agaricomycetes</taxon>
        <taxon>Hymenochaetales</taxon>
        <taxon>Rickenellaceae</taxon>
        <taxon>Rickenella</taxon>
    </lineage>
</organism>
<protein>
    <submittedName>
        <fullName evidence="1">Uncharacterized protein</fullName>
    </submittedName>
</protein>
<keyword evidence="2" id="KW-1185">Reference proteome</keyword>